<evidence type="ECO:0000313" key="5">
    <source>
        <dbReference type="Proteomes" id="UP001165160"/>
    </source>
</evidence>
<gene>
    <name evidence="4" type="ORF">TrVE_jg11121</name>
</gene>
<dbReference type="InterPro" id="IPR048739">
    <property type="entry name" value="CEP104_N"/>
</dbReference>
<feature type="compositionally biased region" description="Basic and acidic residues" evidence="2">
    <location>
        <begin position="825"/>
        <end position="851"/>
    </location>
</feature>
<feature type="compositionally biased region" description="Gly residues" evidence="2">
    <location>
        <begin position="723"/>
        <end position="734"/>
    </location>
</feature>
<dbReference type="Proteomes" id="UP001165160">
    <property type="component" value="Unassembled WGS sequence"/>
</dbReference>
<accession>A0A9W6ZEY5</accession>
<organism evidence="4 5">
    <name type="scientific">Triparma verrucosa</name>
    <dbReference type="NCBI Taxonomy" id="1606542"/>
    <lineage>
        <taxon>Eukaryota</taxon>
        <taxon>Sar</taxon>
        <taxon>Stramenopiles</taxon>
        <taxon>Ochrophyta</taxon>
        <taxon>Bolidophyceae</taxon>
        <taxon>Parmales</taxon>
        <taxon>Triparmaceae</taxon>
        <taxon>Triparma</taxon>
    </lineage>
</organism>
<comment type="caution">
    <text evidence="4">The sequence shown here is derived from an EMBL/GenBank/DDBJ whole genome shotgun (WGS) entry which is preliminary data.</text>
</comment>
<feature type="compositionally biased region" description="Basic and acidic residues" evidence="2">
    <location>
        <begin position="861"/>
        <end position="903"/>
    </location>
</feature>
<feature type="compositionally biased region" description="Basic and acidic residues" evidence="2">
    <location>
        <begin position="911"/>
        <end position="954"/>
    </location>
</feature>
<proteinExistence type="predicted"/>
<feature type="compositionally biased region" description="Acidic residues" evidence="2">
    <location>
        <begin position="756"/>
        <end position="767"/>
    </location>
</feature>
<feature type="compositionally biased region" description="Basic residues" evidence="2">
    <location>
        <begin position="776"/>
        <end position="786"/>
    </location>
</feature>
<dbReference type="EMBL" id="BRXX01000590">
    <property type="protein sequence ID" value="GMH49155.1"/>
    <property type="molecule type" value="Genomic_DNA"/>
</dbReference>
<feature type="domain" description="Centrosomal protein CEP104 N-terminal" evidence="3">
    <location>
        <begin position="13"/>
        <end position="139"/>
    </location>
</feature>
<keyword evidence="1" id="KW-0175">Coiled coil</keyword>
<reference evidence="5" key="1">
    <citation type="journal article" date="2023" name="Commun. Biol.">
        <title>Genome analysis of Parmales, the sister group of diatoms, reveals the evolutionary specialization of diatoms from phago-mixotrophs to photoautotrophs.</title>
        <authorList>
            <person name="Ban H."/>
            <person name="Sato S."/>
            <person name="Yoshikawa S."/>
            <person name="Yamada K."/>
            <person name="Nakamura Y."/>
            <person name="Ichinomiya M."/>
            <person name="Sato N."/>
            <person name="Blanc-Mathieu R."/>
            <person name="Endo H."/>
            <person name="Kuwata A."/>
            <person name="Ogata H."/>
        </authorList>
    </citation>
    <scope>NUCLEOTIDE SEQUENCE [LARGE SCALE GENOMIC DNA]</scope>
    <source>
        <strain evidence="5">NIES 3699</strain>
    </source>
</reference>
<evidence type="ECO:0000313" key="4">
    <source>
        <dbReference type="EMBL" id="GMH49155.1"/>
    </source>
</evidence>
<name>A0A9W6ZEY5_9STRA</name>
<dbReference type="GO" id="GO:0005929">
    <property type="term" value="C:cilium"/>
    <property type="evidence" value="ECO:0007669"/>
    <property type="project" value="TreeGrafter"/>
</dbReference>
<evidence type="ECO:0000256" key="1">
    <source>
        <dbReference type="SAM" id="Coils"/>
    </source>
</evidence>
<dbReference type="PANTHER" id="PTHR13371">
    <property type="entry name" value="GLYCINE-, GLUTAMATE-, THIENYLCYCLOHEXYLPIPERIDINE-BINDING PROTEIN"/>
    <property type="match status" value="1"/>
</dbReference>
<keyword evidence="5" id="KW-1185">Reference proteome</keyword>
<dbReference type="InterPro" id="IPR052607">
    <property type="entry name" value="CEP104-like"/>
</dbReference>
<sequence>MPPADDVTLTSPWVSDLRCEFPMEIGLELASGALVSSIRLTAHESLTPEKIELFVGVAGEEVEEEDEASQVKLNPYSTALWKRLGFVSFQTGAKFETETRRRETKTVENVNLRCKYLKLIVHEPALTGVECQVGLCDISLFGEDDTIAYRASSAEGLVPSNPDLIVAQALRNLTDSPINLPPGVHEMEAALFDAGVEANIIGTTVISTEARIDEDTLKHINDAKAECKEACVRDDFKSAKLWKERIEGLAEVGKEIWRVREQERAAAMKDDFDLAIIKSNEGKALGSKRDKLREKWAGDRGGEEKKEEVTNHNIGDSSGKWKNEENMRFVYPSIVESKKEFQGIAALERIVRKVEERAEDPVREVLEKIKPVHGAASPELGPVLSKVLNEIVGSRLLGFLLDSQVGSTQMFALNCLSMAVRKRELKTPPSLDRIMINAMTILIEHGMKAEGDVWRKATELMELIFCSPTREAVFETSTVKFSDIRDCLGRLIRSMCVAALFSDNLEDKEESEKFAKATIVSLSRQDYIGYGLMSSLIDDRQGVGYEVKCSNLLISEALIEEYGAKGDSRIDLTDCLNRVGGDLKHVNENVRRGAAGVIRSLMERDILNEKFLRECAEGWALDEGAKAYLAREYARDRARLAEIKAKRLEEEAKEEAAAIAREAEKAKIEAKKAADRLEEDQRWRTEARGKQLFKFVGEVMMRVQSHEKLPEEEKKEGGEGGEGEGGGKGDAGVGDGDENEPEVTPTPTKETSPRTEDEDEDTTDDEDSPRKESPRGAKKSPRKKSPRKESPREAQNDEPVSIPDREATQLANKNELDALANIDTTVHEKKLTPEEEEDERMRLIIEGKVPPEEINAPAESTSEKDPKPEEKKEKTNKSRDEGDFADLDHLTKGNIEDFDKSFPEEEEGEEEKVAKVEEQKKEEEKKVVEEVKEKKEEEVKEKPPMPKKEPEKPKPVAPVAAPDAKKPTVENVVVKKKKGGGCQIS</sequence>
<feature type="compositionally biased region" description="Basic and acidic residues" evidence="2">
    <location>
        <begin position="296"/>
        <end position="310"/>
    </location>
</feature>
<dbReference type="AlphaFoldDB" id="A0A9W6ZEY5"/>
<feature type="region of interest" description="Disordered" evidence="2">
    <location>
        <begin position="704"/>
        <end position="972"/>
    </location>
</feature>
<feature type="coiled-coil region" evidence="1">
    <location>
        <begin position="631"/>
        <end position="680"/>
    </location>
</feature>
<feature type="region of interest" description="Disordered" evidence="2">
    <location>
        <begin position="296"/>
        <end position="318"/>
    </location>
</feature>
<protein>
    <recommendedName>
        <fullName evidence="3">Centrosomal protein CEP104 N-terminal domain-containing protein</fullName>
    </recommendedName>
</protein>
<feature type="compositionally biased region" description="Basic and acidic residues" evidence="2">
    <location>
        <begin position="704"/>
        <end position="718"/>
    </location>
</feature>
<dbReference type="Pfam" id="PF21038">
    <property type="entry name" value="CEP104_N"/>
    <property type="match status" value="1"/>
</dbReference>
<evidence type="ECO:0000259" key="3">
    <source>
        <dbReference type="Pfam" id="PF21038"/>
    </source>
</evidence>
<dbReference type="PANTHER" id="PTHR13371:SF0">
    <property type="entry name" value="CENTROSOMAL PROTEIN OF 104 KDA"/>
    <property type="match status" value="1"/>
</dbReference>
<evidence type="ECO:0000256" key="2">
    <source>
        <dbReference type="SAM" id="MobiDB-lite"/>
    </source>
</evidence>